<proteinExistence type="predicted"/>
<evidence type="ECO:0000313" key="2">
    <source>
        <dbReference type="Proteomes" id="UP001623661"/>
    </source>
</evidence>
<accession>A0ABW8TQF8</accession>
<evidence type="ECO:0000313" key="1">
    <source>
        <dbReference type="EMBL" id="MFL0267939.1"/>
    </source>
</evidence>
<name>A0ABW8TQF8_9CLOT</name>
<dbReference type="RefSeq" id="WP_406764525.1">
    <property type="nucleotide sequence ID" value="NZ_JBJHZY010000001.1"/>
</dbReference>
<dbReference type="Proteomes" id="UP001623661">
    <property type="component" value="Unassembled WGS sequence"/>
</dbReference>
<comment type="caution">
    <text evidence="1">The sequence shown here is derived from an EMBL/GenBank/DDBJ whole genome shotgun (WGS) entry which is preliminary data.</text>
</comment>
<sequence>MIVYHYCSLDTFYAIGINKTIRLSDITKSNDSMEIMWVTKFIKDIFMNTFDNEKTEYFKKNYPSSVFEELINHYQIDFFDETKRIYSYYVCCFSEIGDVLSQWRGYADDAKGVAIGFDGNLLSSIGYNAKYDPINTQALYFDKVEYSDRAHKQIVKKASEQLIKDLKPIAKKYTIDCVDKIRQESMKPFNSCFLKLFNKAIFIKNPFFKEEKEYRICQWLDNRNNEPQVESIILNSGIHFDKFSFQNRGGKLVSYFDLNFSKSSDEFVKEIVIGPKAKITKSDVKRFLFNNGINIDDSKILYSNGTYR</sequence>
<dbReference type="InterPro" id="IPR021352">
    <property type="entry name" value="DUF2971"/>
</dbReference>
<organism evidence="1 2">
    <name type="scientific">Candidatus Clostridium radicumherbarum</name>
    <dbReference type="NCBI Taxonomy" id="3381662"/>
    <lineage>
        <taxon>Bacteria</taxon>
        <taxon>Bacillati</taxon>
        <taxon>Bacillota</taxon>
        <taxon>Clostridia</taxon>
        <taxon>Eubacteriales</taxon>
        <taxon>Clostridiaceae</taxon>
        <taxon>Clostridium</taxon>
    </lineage>
</organism>
<dbReference type="EMBL" id="JBJHZY010000001">
    <property type="protein sequence ID" value="MFL0267939.1"/>
    <property type="molecule type" value="Genomic_DNA"/>
</dbReference>
<reference evidence="1 2" key="1">
    <citation type="submission" date="2024-11" db="EMBL/GenBank/DDBJ databases">
        <authorList>
            <person name="Heng Y.C."/>
            <person name="Lim A.C.H."/>
            <person name="Lee J.K.Y."/>
            <person name="Kittelmann S."/>
        </authorList>
    </citation>
    <scope>NUCLEOTIDE SEQUENCE [LARGE SCALE GENOMIC DNA]</scope>
    <source>
        <strain evidence="1 2">WILCCON 0202</strain>
    </source>
</reference>
<gene>
    <name evidence="1" type="ORF">ACJDUH_07475</name>
</gene>
<dbReference type="Pfam" id="PF11185">
    <property type="entry name" value="DUF2971"/>
    <property type="match status" value="1"/>
</dbReference>
<keyword evidence="2" id="KW-1185">Reference proteome</keyword>
<protein>
    <submittedName>
        <fullName evidence="1">DUF2971 domain-containing protein</fullName>
    </submittedName>
</protein>